<feature type="transmembrane region" description="Helical" evidence="1">
    <location>
        <begin position="32"/>
        <end position="50"/>
    </location>
</feature>
<proteinExistence type="predicted"/>
<evidence type="ECO:0000256" key="1">
    <source>
        <dbReference type="SAM" id="Phobius"/>
    </source>
</evidence>
<accession>A0A164F2T9</accession>
<protein>
    <submittedName>
        <fullName evidence="2">Uncharacterized protein</fullName>
    </submittedName>
</protein>
<reference evidence="2 3" key="1">
    <citation type="submission" date="2015-09" db="EMBL/GenBank/DDBJ databases">
        <title>Bacillus cereus food isolates.</title>
        <authorList>
            <person name="Boekhorst J."/>
        </authorList>
    </citation>
    <scope>NUCLEOTIDE SEQUENCE [LARGE SCALE GENOMIC DNA]</scope>
    <source>
        <strain evidence="2 3">B4082</strain>
    </source>
</reference>
<organism evidence="2 3">
    <name type="scientific">Bacillus cereus</name>
    <dbReference type="NCBI Taxonomy" id="1396"/>
    <lineage>
        <taxon>Bacteria</taxon>
        <taxon>Bacillati</taxon>
        <taxon>Bacillota</taxon>
        <taxon>Bacilli</taxon>
        <taxon>Bacillales</taxon>
        <taxon>Bacillaceae</taxon>
        <taxon>Bacillus</taxon>
        <taxon>Bacillus cereus group</taxon>
    </lineage>
</organism>
<dbReference type="AlphaFoldDB" id="A0A164F2T9"/>
<keyword evidence="1" id="KW-0472">Membrane</keyword>
<name>A0A164F2T9_BACCE</name>
<evidence type="ECO:0000313" key="2">
    <source>
        <dbReference type="EMBL" id="KZD34484.1"/>
    </source>
</evidence>
<comment type="caution">
    <text evidence="2">The sequence shown here is derived from an EMBL/GenBank/DDBJ whole genome shotgun (WGS) entry which is preliminary data.</text>
</comment>
<evidence type="ECO:0000313" key="3">
    <source>
        <dbReference type="Proteomes" id="UP000076501"/>
    </source>
</evidence>
<keyword evidence="1" id="KW-1133">Transmembrane helix</keyword>
<dbReference type="EMBL" id="LJKA01000042">
    <property type="protein sequence ID" value="KZD34484.1"/>
    <property type="molecule type" value="Genomic_DNA"/>
</dbReference>
<dbReference type="Proteomes" id="UP000076501">
    <property type="component" value="Unassembled WGS sequence"/>
</dbReference>
<feature type="transmembrane region" description="Helical" evidence="1">
    <location>
        <begin position="7"/>
        <end position="26"/>
    </location>
</feature>
<sequence length="57" mass="5519">MVDIAVDIAVGIVVDIAVGIVVDIAVGIAVDIGVAVAGVGASLVSALLFVDKAEPFA</sequence>
<keyword evidence="1" id="KW-0812">Transmembrane</keyword>
<gene>
    <name evidence="2" type="ORF">B4082_2778</name>
</gene>